<organism evidence="6 7">
    <name type="scientific">Caldicellulosiruptor changbaiensis</name>
    <dbReference type="NCBI Taxonomy" id="1222016"/>
    <lineage>
        <taxon>Bacteria</taxon>
        <taxon>Bacillati</taxon>
        <taxon>Bacillota</taxon>
        <taxon>Bacillota incertae sedis</taxon>
        <taxon>Caldicellulosiruptorales</taxon>
        <taxon>Caldicellulosiruptoraceae</taxon>
        <taxon>Caldicellulosiruptor</taxon>
    </lineage>
</organism>
<gene>
    <name evidence="6" type="ORF">ELD05_05850</name>
</gene>
<dbReference type="InterPro" id="IPR008921">
    <property type="entry name" value="DNA_pol3_clamp-load_cplx_C"/>
</dbReference>
<dbReference type="Pfam" id="PF16193">
    <property type="entry name" value="AAA_assoc_2"/>
    <property type="match status" value="1"/>
</dbReference>
<dbReference type="GO" id="GO:0000731">
    <property type="term" value="P:DNA synthesis involved in DNA repair"/>
    <property type="evidence" value="ECO:0007669"/>
    <property type="project" value="TreeGrafter"/>
</dbReference>
<dbReference type="GO" id="GO:0006261">
    <property type="term" value="P:DNA-templated DNA replication"/>
    <property type="evidence" value="ECO:0007669"/>
    <property type="project" value="TreeGrafter"/>
</dbReference>
<dbReference type="Pfam" id="PF12002">
    <property type="entry name" value="MgsA_C"/>
    <property type="match status" value="1"/>
</dbReference>
<dbReference type="GO" id="GO:0017116">
    <property type="term" value="F:single-stranded DNA helicase activity"/>
    <property type="evidence" value="ECO:0007669"/>
    <property type="project" value="TreeGrafter"/>
</dbReference>
<dbReference type="FunFam" id="3.40.50.300:FF:000345">
    <property type="entry name" value="AAA family ATPase"/>
    <property type="match status" value="1"/>
</dbReference>
<dbReference type="SUPFAM" id="SSF52540">
    <property type="entry name" value="P-loop containing nucleoside triphosphate hydrolases"/>
    <property type="match status" value="1"/>
</dbReference>
<keyword evidence="4" id="KW-0067">ATP-binding</keyword>
<comment type="similarity">
    <text evidence="1">Belongs to the AAA ATPase family. RarA/MGS1/WRNIP1 subfamily.</text>
</comment>
<dbReference type="InterPro" id="IPR027417">
    <property type="entry name" value="P-loop_NTPase"/>
</dbReference>
<dbReference type="GO" id="GO:0003677">
    <property type="term" value="F:DNA binding"/>
    <property type="evidence" value="ECO:0007669"/>
    <property type="project" value="InterPro"/>
</dbReference>
<evidence type="ECO:0000256" key="1">
    <source>
        <dbReference type="ARBA" id="ARBA00008959"/>
    </source>
</evidence>
<keyword evidence="7" id="KW-1185">Reference proteome</keyword>
<dbReference type="InterPro" id="IPR003593">
    <property type="entry name" value="AAA+_ATPase"/>
</dbReference>
<dbReference type="InterPro" id="IPR021886">
    <property type="entry name" value="MgsA_C"/>
</dbReference>
<dbReference type="RefSeq" id="WP_127351690.1">
    <property type="nucleotide sequence ID" value="NZ_CP034791.1"/>
</dbReference>
<evidence type="ECO:0000256" key="2">
    <source>
        <dbReference type="ARBA" id="ARBA00020776"/>
    </source>
</evidence>
<dbReference type="SUPFAM" id="SSF48019">
    <property type="entry name" value="post-AAA+ oligomerization domain-like"/>
    <property type="match status" value="1"/>
</dbReference>
<reference evidence="6 7" key="1">
    <citation type="submission" date="2018-12" db="EMBL/GenBank/DDBJ databases">
        <title>Genome sequence from the cellulolytic species, Caldicellulosiruptor changbaiensis.</title>
        <authorList>
            <person name="Blumer-Schuette S.E."/>
            <person name="Mendoza C."/>
        </authorList>
    </citation>
    <scope>NUCLEOTIDE SEQUENCE [LARGE SCALE GENOMIC DNA]</scope>
    <source>
        <strain evidence="6 7">CBS-Z</strain>
    </source>
</reference>
<dbReference type="PANTHER" id="PTHR13779">
    <property type="entry name" value="WERNER HELICASE-INTERACTING PROTEIN 1 FAMILY MEMBER"/>
    <property type="match status" value="1"/>
</dbReference>
<dbReference type="Gene3D" id="1.20.272.10">
    <property type="match status" value="1"/>
</dbReference>
<dbReference type="InterPro" id="IPR008824">
    <property type="entry name" value="RuvB-like_N"/>
</dbReference>
<dbReference type="Pfam" id="PF05496">
    <property type="entry name" value="RuvB_N"/>
    <property type="match status" value="1"/>
</dbReference>
<dbReference type="GO" id="GO:0008047">
    <property type="term" value="F:enzyme activator activity"/>
    <property type="evidence" value="ECO:0007669"/>
    <property type="project" value="TreeGrafter"/>
</dbReference>
<evidence type="ECO:0000256" key="4">
    <source>
        <dbReference type="ARBA" id="ARBA00022840"/>
    </source>
</evidence>
<evidence type="ECO:0000256" key="3">
    <source>
        <dbReference type="ARBA" id="ARBA00022741"/>
    </source>
</evidence>
<dbReference type="Proteomes" id="UP000282930">
    <property type="component" value="Chromosome"/>
</dbReference>
<dbReference type="PANTHER" id="PTHR13779:SF7">
    <property type="entry name" value="ATPASE WRNIP1"/>
    <property type="match status" value="1"/>
</dbReference>
<dbReference type="Gene3D" id="1.10.8.60">
    <property type="match status" value="1"/>
</dbReference>
<dbReference type="InterPro" id="IPR051314">
    <property type="entry name" value="AAA_ATPase_RarA/MGS1/WRNIP1"/>
</dbReference>
<dbReference type="FunFam" id="1.10.3710.10:FF:000003">
    <property type="entry name" value="ATPase, AAA family protein"/>
    <property type="match status" value="1"/>
</dbReference>
<proteinExistence type="inferred from homology"/>
<evidence type="ECO:0000259" key="5">
    <source>
        <dbReference type="SMART" id="SM00382"/>
    </source>
</evidence>
<evidence type="ECO:0000313" key="6">
    <source>
        <dbReference type="EMBL" id="AZT90198.1"/>
    </source>
</evidence>
<dbReference type="AlphaFoldDB" id="A0A3T0D5A7"/>
<dbReference type="FunFam" id="1.20.272.10:FF:000001">
    <property type="entry name" value="Putative AAA family ATPase"/>
    <property type="match status" value="1"/>
</dbReference>
<feature type="domain" description="AAA+ ATPase" evidence="5">
    <location>
        <begin position="51"/>
        <end position="167"/>
    </location>
</feature>
<dbReference type="InterPro" id="IPR032423">
    <property type="entry name" value="AAA_assoc_2"/>
</dbReference>
<accession>A0A3T0D5A7</accession>
<name>A0A3T0D5A7_9FIRM</name>
<dbReference type="GO" id="GO:0009378">
    <property type="term" value="F:four-way junction helicase activity"/>
    <property type="evidence" value="ECO:0007669"/>
    <property type="project" value="InterPro"/>
</dbReference>
<dbReference type="FunFam" id="1.10.8.60:FF:000029">
    <property type="entry name" value="Replication-associated recombination protein A"/>
    <property type="match status" value="1"/>
</dbReference>
<dbReference type="CDD" id="cd00009">
    <property type="entry name" value="AAA"/>
    <property type="match status" value="1"/>
</dbReference>
<dbReference type="KEGG" id="ccha:ELD05_05850"/>
<protein>
    <recommendedName>
        <fullName evidence="2">Replication-associated recombination protein A</fullName>
    </recommendedName>
</protein>
<keyword evidence="3" id="KW-0547">Nucleotide-binding</keyword>
<dbReference type="GO" id="GO:0006310">
    <property type="term" value="P:DNA recombination"/>
    <property type="evidence" value="ECO:0007669"/>
    <property type="project" value="InterPro"/>
</dbReference>
<dbReference type="EMBL" id="CP034791">
    <property type="protein sequence ID" value="AZT90198.1"/>
    <property type="molecule type" value="Genomic_DNA"/>
</dbReference>
<sequence length="444" mass="49657">MDFFQYLGEKRLKKESPLAYKLRPKRLEEIVGQEHILGEGKPLYNLIKNDKLTSIILYGPPGTGKTTIAHVVAQVTNKIFKSINATIAGINDIKKIIEEAKLEFSQGGRKTILFIDEIHRFNKLQQDALLPSVEEGIIVLIGATTENPFYEVNKALVSRSLVFELFPLKEEDIIKIIDRAVSDKENGLGEMNIKIEESAKRLIARLSNGDARVALNILEACVYSTKPLEDGTIMITQDTIGNLSSRKVSLYDATGDMHYDTISAFIKSVRGSDPDAALFYLAKMLDSGEDIKFIARRLIILAAEDIGLADPMALNVATSAAWACEFVGMPEARIILSEATIYLACAPKSNSAYLAIEKALEDAKNTPIKSIPMHLRMASHGEEKLGHGVGYLYPHDFKNHWVKQQYLPDELVGRRYYYPTEMGKEKEIKEYIENLKKEDGNKSS</sequence>
<dbReference type="GO" id="GO:0005524">
    <property type="term" value="F:ATP binding"/>
    <property type="evidence" value="ECO:0007669"/>
    <property type="project" value="UniProtKB-KW"/>
</dbReference>
<evidence type="ECO:0000313" key="7">
    <source>
        <dbReference type="Proteomes" id="UP000282930"/>
    </source>
</evidence>
<dbReference type="Gene3D" id="3.40.50.300">
    <property type="entry name" value="P-loop containing nucleotide triphosphate hydrolases"/>
    <property type="match status" value="1"/>
</dbReference>
<dbReference type="Gene3D" id="1.10.3710.10">
    <property type="entry name" value="DNA polymerase III clamp loader subunits, C-terminal domain"/>
    <property type="match status" value="1"/>
</dbReference>
<dbReference type="CDD" id="cd18139">
    <property type="entry name" value="HLD_clamp_RarA"/>
    <property type="match status" value="1"/>
</dbReference>
<dbReference type="SMART" id="SM00382">
    <property type="entry name" value="AAA"/>
    <property type="match status" value="1"/>
</dbReference>